<accession>G7YT05</accession>
<dbReference type="InterPro" id="IPR036236">
    <property type="entry name" value="Znf_C2H2_sf"/>
</dbReference>
<evidence type="ECO:0000256" key="3">
    <source>
        <dbReference type="ARBA" id="ARBA00022737"/>
    </source>
</evidence>
<evidence type="ECO:0000259" key="9">
    <source>
        <dbReference type="PROSITE" id="PS50157"/>
    </source>
</evidence>
<evidence type="ECO:0000256" key="2">
    <source>
        <dbReference type="ARBA" id="ARBA00022723"/>
    </source>
</evidence>
<keyword evidence="3" id="KW-0677">Repeat</keyword>
<dbReference type="AlphaFoldDB" id="G7YT05"/>
<evidence type="ECO:0000256" key="8">
    <source>
        <dbReference type="SAM" id="MobiDB-lite"/>
    </source>
</evidence>
<comment type="subcellular location">
    <subcellularLocation>
        <location evidence="1">Nucleus</location>
    </subcellularLocation>
</comment>
<feature type="domain" description="C2H2-type" evidence="9">
    <location>
        <begin position="596"/>
        <end position="623"/>
    </location>
</feature>
<feature type="domain" description="C2H2-type" evidence="9">
    <location>
        <begin position="439"/>
        <end position="466"/>
    </location>
</feature>
<proteinExistence type="predicted"/>
<name>G7YT05_CLOSI</name>
<dbReference type="EMBL" id="DF144153">
    <property type="protein sequence ID" value="GAA56085.1"/>
    <property type="molecule type" value="Genomic_DNA"/>
</dbReference>
<dbReference type="PROSITE" id="PS00028">
    <property type="entry name" value="ZINC_FINGER_C2H2_1"/>
    <property type="match status" value="6"/>
</dbReference>
<feature type="domain" description="C2H2-type" evidence="9">
    <location>
        <begin position="659"/>
        <end position="686"/>
    </location>
</feature>
<dbReference type="PANTHER" id="PTHR24376">
    <property type="entry name" value="ZINC FINGER PROTEIN"/>
    <property type="match status" value="1"/>
</dbReference>
<dbReference type="FunFam" id="3.30.160.60:FF:000145">
    <property type="entry name" value="Zinc finger protein 574"/>
    <property type="match status" value="1"/>
</dbReference>
<dbReference type="Proteomes" id="UP000008909">
    <property type="component" value="Unassembled WGS sequence"/>
</dbReference>
<dbReference type="FunFam" id="3.30.160.60:FF:000100">
    <property type="entry name" value="Zinc finger 45-like"/>
    <property type="match status" value="1"/>
</dbReference>
<organism evidence="10 11">
    <name type="scientific">Clonorchis sinensis</name>
    <name type="common">Chinese liver fluke</name>
    <dbReference type="NCBI Taxonomy" id="79923"/>
    <lineage>
        <taxon>Eukaryota</taxon>
        <taxon>Metazoa</taxon>
        <taxon>Spiralia</taxon>
        <taxon>Lophotrochozoa</taxon>
        <taxon>Platyhelminthes</taxon>
        <taxon>Trematoda</taxon>
        <taxon>Digenea</taxon>
        <taxon>Opisthorchiida</taxon>
        <taxon>Opisthorchiata</taxon>
        <taxon>Opisthorchiidae</taxon>
        <taxon>Clonorchis</taxon>
    </lineage>
</organism>
<dbReference type="PROSITE" id="PS50157">
    <property type="entry name" value="ZINC_FINGER_C2H2_2"/>
    <property type="match status" value="7"/>
</dbReference>
<keyword evidence="4 7" id="KW-0863">Zinc-finger</keyword>
<dbReference type="InterPro" id="IPR013087">
    <property type="entry name" value="Znf_C2H2_type"/>
</dbReference>
<evidence type="ECO:0000256" key="4">
    <source>
        <dbReference type="ARBA" id="ARBA00022771"/>
    </source>
</evidence>
<evidence type="ECO:0000256" key="1">
    <source>
        <dbReference type="ARBA" id="ARBA00004123"/>
    </source>
</evidence>
<evidence type="ECO:0000256" key="7">
    <source>
        <dbReference type="PROSITE-ProRule" id="PRU00042"/>
    </source>
</evidence>
<evidence type="ECO:0000313" key="10">
    <source>
        <dbReference type="EMBL" id="GAA56085.1"/>
    </source>
</evidence>
<evidence type="ECO:0000313" key="11">
    <source>
        <dbReference type="Proteomes" id="UP000008909"/>
    </source>
</evidence>
<dbReference type="PANTHER" id="PTHR24376:SF216">
    <property type="entry name" value="ZINC FINGER PROTEIN 420-LIKE"/>
    <property type="match status" value="1"/>
</dbReference>
<keyword evidence="5" id="KW-0862">Zinc</keyword>
<keyword evidence="11" id="KW-1185">Reference proteome</keyword>
<dbReference type="SMART" id="SM00355">
    <property type="entry name" value="ZnF_C2H2"/>
    <property type="match status" value="7"/>
</dbReference>
<dbReference type="GO" id="GO:0005634">
    <property type="term" value="C:nucleus"/>
    <property type="evidence" value="ECO:0007669"/>
    <property type="project" value="UniProtKB-SubCell"/>
</dbReference>
<sequence length="720" mass="82892">MNHISIARVPSQWSCQGDVYLRIISLLAQTGHGCGKIASTLQHFFKSNKVPAQNRLINETIVRVLTVMMMCLNRNVSPKSLWNSELFRAAKFLKSVIVTQRNTQNASRQISRVFLLPRVDFSVAKTHNKYCLANYIFRAVYTNKVFRVNGRKIYLVTENCAKSDEYGKFRCSRGGFDSTRKWGNVKQLLALSGEPFLIQKATVLGEVKHRSTGIFGRAEIRMTQLRFIRLADMECGKVNVVHILSAFRTEMQNQYEISGGRKAFDCRCFSPSMNPERIHFLVMRICKKTQRYGIDDKQKQIMLKVKVFIRIQPSSRSRKLCVRDVCSWKSTYEMRDYVDMCLYRLAGIWEGENIANHTCTSLLVEDASARNNEKEGRTQDTYKSQNCVNKTISVQQCANASTVGTQRSNLHKCNVCNKAFPKKWRLERHARTHSDLKQYKCNHCGRTYTYKWGLPEHATLISQKKCSRKKIQERECPTCSKTFLRKDQLVQHSWEKPFCCESCQASFPIFGDLQQHLHAIHLKPKDTQLQEVVRPAQVNVSSFPCGIQQNKSEQTNERACSFPAGKERKSLPKRKGKTVGEALPTSGEKTSLSNLSSCTVCGRTFVKTWNLKRHAAVHKNRETYECQACKLQFKNICTLKDHHLLVHSRREDADRRKVHTCHICGKPFLRKDYLEDHLRTHSKEQTFGCNLCGSKFTFARNLKKHQRQAHSAETSSADRE</sequence>
<dbReference type="GO" id="GO:0001228">
    <property type="term" value="F:DNA-binding transcription activator activity, RNA polymerase II-specific"/>
    <property type="evidence" value="ECO:0007669"/>
    <property type="project" value="TreeGrafter"/>
</dbReference>
<reference evidence="10" key="1">
    <citation type="journal article" date="2011" name="Genome Biol.">
        <title>The draft genome of the carcinogenic human liver fluke Clonorchis sinensis.</title>
        <authorList>
            <person name="Wang X."/>
            <person name="Chen W."/>
            <person name="Huang Y."/>
            <person name="Sun J."/>
            <person name="Men J."/>
            <person name="Liu H."/>
            <person name="Luo F."/>
            <person name="Guo L."/>
            <person name="Lv X."/>
            <person name="Deng C."/>
            <person name="Zhou C."/>
            <person name="Fan Y."/>
            <person name="Li X."/>
            <person name="Huang L."/>
            <person name="Hu Y."/>
            <person name="Liang C."/>
            <person name="Hu X."/>
            <person name="Xu J."/>
            <person name="Yu X."/>
        </authorList>
    </citation>
    <scope>NUCLEOTIDE SEQUENCE [LARGE SCALE GENOMIC DNA]</scope>
    <source>
        <strain evidence="10">Henan</strain>
    </source>
</reference>
<feature type="domain" description="C2H2-type" evidence="9">
    <location>
        <begin position="687"/>
        <end position="715"/>
    </location>
</feature>
<dbReference type="Pfam" id="PF00096">
    <property type="entry name" value="zf-C2H2"/>
    <property type="match status" value="4"/>
</dbReference>
<feature type="domain" description="C2H2-type" evidence="9">
    <location>
        <begin position="624"/>
        <end position="652"/>
    </location>
</feature>
<gene>
    <name evidence="10" type="ORF">CLF_109875</name>
</gene>
<dbReference type="GO" id="GO:0008270">
    <property type="term" value="F:zinc ion binding"/>
    <property type="evidence" value="ECO:0007669"/>
    <property type="project" value="UniProtKB-KW"/>
</dbReference>
<evidence type="ECO:0000256" key="5">
    <source>
        <dbReference type="ARBA" id="ARBA00022833"/>
    </source>
</evidence>
<dbReference type="GO" id="GO:0000978">
    <property type="term" value="F:RNA polymerase II cis-regulatory region sequence-specific DNA binding"/>
    <property type="evidence" value="ECO:0007669"/>
    <property type="project" value="TreeGrafter"/>
</dbReference>
<dbReference type="Gene3D" id="3.30.160.60">
    <property type="entry name" value="Classic Zinc Finger"/>
    <property type="match status" value="4"/>
</dbReference>
<feature type="domain" description="C2H2-type" evidence="9">
    <location>
        <begin position="498"/>
        <end position="526"/>
    </location>
</feature>
<feature type="domain" description="C2H2-type" evidence="9">
    <location>
        <begin position="411"/>
        <end position="438"/>
    </location>
</feature>
<reference key="2">
    <citation type="submission" date="2011-10" db="EMBL/GenBank/DDBJ databases">
        <title>The genome and transcriptome sequence of Clonorchis sinensis provide insights into the carcinogenic liver fluke.</title>
        <authorList>
            <person name="Wang X."/>
            <person name="Huang Y."/>
            <person name="Chen W."/>
            <person name="Liu H."/>
            <person name="Guo L."/>
            <person name="Chen Y."/>
            <person name="Luo F."/>
            <person name="Zhou W."/>
            <person name="Sun J."/>
            <person name="Mao Q."/>
            <person name="Liang P."/>
            <person name="Zhou C."/>
            <person name="Tian Y."/>
            <person name="Men J."/>
            <person name="Lv X."/>
            <person name="Huang L."/>
            <person name="Zhou J."/>
            <person name="Hu Y."/>
            <person name="Li R."/>
            <person name="Zhang F."/>
            <person name="Lei H."/>
            <person name="Li X."/>
            <person name="Hu X."/>
            <person name="Liang C."/>
            <person name="Xu J."/>
            <person name="Wu Z."/>
            <person name="Yu X."/>
        </authorList>
    </citation>
    <scope>NUCLEOTIDE SEQUENCE</scope>
    <source>
        <strain>Henan</strain>
    </source>
</reference>
<feature type="region of interest" description="Disordered" evidence="8">
    <location>
        <begin position="557"/>
        <end position="586"/>
    </location>
</feature>
<keyword evidence="2" id="KW-0479">Metal-binding</keyword>
<dbReference type="SUPFAM" id="SSF57667">
    <property type="entry name" value="beta-beta-alpha zinc fingers"/>
    <property type="match status" value="4"/>
</dbReference>
<keyword evidence="6" id="KW-0539">Nucleus</keyword>
<protein>
    <submittedName>
        <fullName evidence="10">Zinc finger protein 845</fullName>
    </submittedName>
</protein>
<evidence type="ECO:0000256" key="6">
    <source>
        <dbReference type="ARBA" id="ARBA00023242"/>
    </source>
</evidence>